<dbReference type="InterPro" id="IPR006752">
    <property type="entry name" value="Arch_fla_DE"/>
</dbReference>
<evidence type="ECO:0000256" key="2">
    <source>
        <dbReference type="ARBA" id="ARBA00022440"/>
    </source>
</evidence>
<keyword evidence="5" id="KW-0966">Cell projection</keyword>
<dbReference type="InterPro" id="IPR052494">
    <property type="entry name" value="Flagella_assembly_related"/>
</dbReference>
<evidence type="ECO:0000259" key="4">
    <source>
        <dbReference type="Pfam" id="PF04659"/>
    </source>
</evidence>
<dbReference type="Proteomes" id="UP001597139">
    <property type="component" value="Unassembled WGS sequence"/>
</dbReference>
<feature type="region of interest" description="Disordered" evidence="3">
    <location>
        <begin position="109"/>
        <end position="209"/>
    </location>
</feature>
<protein>
    <submittedName>
        <fullName evidence="5">FlaD/FlaE family flagellar protein</fullName>
    </submittedName>
</protein>
<feature type="domain" description="Archaeal flagella protein FlaD/E" evidence="4">
    <location>
        <begin position="216"/>
        <end position="305"/>
    </location>
</feature>
<keyword evidence="5" id="KW-0282">Flagellum</keyword>
<feature type="compositionally biased region" description="Acidic residues" evidence="3">
    <location>
        <begin position="160"/>
        <end position="175"/>
    </location>
</feature>
<organism evidence="5 6">
    <name type="scientific">Halolamina litorea</name>
    <dbReference type="NCBI Taxonomy" id="1515593"/>
    <lineage>
        <taxon>Archaea</taxon>
        <taxon>Methanobacteriati</taxon>
        <taxon>Methanobacteriota</taxon>
        <taxon>Stenosarchaea group</taxon>
        <taxon>Halobacteria</taxon>
        <taxon>Halobacteriales</taxon>
        <taxon>Haloferacaceae</taxon>
    </lineage>
</organism>
<evidence type="ECO:0000313" key="6">
    <source>
        <dbReference type="Proteomes" id="UP001597139"/>
    </source>
</evidence>
<feature type="compositionally biased region" description="Low complexity" evidence="3">
    <location>
        <begin position="30"/>
        <end position="39"/>
    </location>
</feature>
<evidence type="ECO:0000256" key="3">
    <source>
        <dbReference type="SAM" id="MobiDB-lite"/>
    </source>
</evidence>
<dbReference type="PANTHER" id="PTHR40698:SF2">
    <property type="entry name" value="FLAGELLA-RELATED PROTEIN C-RELATED"/>
    <property type="match status" value="1"/>
</dbReference>
<accession>A0ABD6BTI9</accession>
<dbReference type="GO" id="GO:0097589">
    <property type="term" value="C:archaeal-type flagellum"/>
    <property type="evidence" value="ECO:0007669"/>
    <property type="project" value="UniProtKB-SubCell"/>
</dbReference>
<name>A0ABD6BTI9_9EURY</name>
<proteinExistence type="predicted"/>
<dbReference type="AlphaFoldDB" id="A0ABD6BTI9"/>
<dbReference type="Pfam" id="PF05377">
    <property type="entry name" value="FlaC_arch"/>
    <property type="match status" value="1"/>
</dbReference>
<comment type="caution">
    <text evidence="5">The sequence shown here is derived from an EMBL/GenBank/DDBJ whole genome shotgun (WGS) entry which is preliminary data.</text>
</comment>
<dbReference type="EMBL" id="JBHUCZ010000012">
    <property type="protein sequence ID" value="MFD1568422.1"/>
    <property type="molecule type" value="Genomic_DNA"/>
</dbReference>
<evidence type="ECO:0000313" key="5">
    <source>
        <dbReference type="EMBL" id="MFD1568422.1"/>
    </source>
</evidence>
<keyword evidence="6" id="KW-1185">Reference proteome</keyword>
<dbReference type="Pfam" id="PF04659">
    <property type="entry name" value="Arch_fla_DE"/>
    <property type="match status" value="1"/>
</dbReference>
<feature type="region of interest" description="Disordered" evidence="3">
    <location>
        <begin position="1"/>
        <end position="93"/>
    </location>
</feature>
<evidence type="ECO:0000256" key="1">
    <source>
        <dbReference type="ARBA" id="ARBA00004618"/>
    </source>
</evidence>
<dbReference type="PANTHER" id="PTHR40698">
    <property type="entry name" value="FLAGELLA-RELATED PROTEIN E-RELATED-RELATED"/>
    <property type="match status" value="1"/>
</dbReference>
<keyword evidence="5" id="KW-0969">Cilium</keyword>
<dbReference type="InterPro" id="IPR009205">
    <property type="entry name" value="FlaC_arc"/>
</dbReference>
<keyword evidence="2" id="KW-0974">Archaeal flagellum</keyword>
<reference evidence="5 6" key="1">
    <citation type="journal article" date="2019" name="Int. J. Syst. Evol. Microbiol.">
        <title>The Global Catalogue of Microorganisms (GCM) 10K type strain sequencing project: providing services to taxonomists for standard genome sequencing and annotation.</title>
        <authorList>
            <consortium name="The Broad Institute Genomics Platform"/>
            <consortium name="The Broad Institute Genome Sequencing Center for Infectious Disease"/>
            <person name="Wu L."/>
            <person name="Ma J."/>
        </authorList>
    </citation>
    <scope>NUCLEOTIDE SEQUENCE [LARGE SCALE GENOMIC DNA]</scope>
    <source>
        <strain evidence="5 6">CGMCC 1.12859</strain>
    </source>
</reference>
<gene>
    <name evidence="5" type="ORF">ACFSAU_13065</name>
</gene>
<dbReference type="RefSeq" id="WP_267648168.1">
    <property type="nucleotide sequence ID" value="NZ_JANHGR010000003.1"/>
</dbReference>
<sequence>MFGSNDPDTPEESDETRDQAGPSGQEPTGADDGLAPDAGEPGDDGGGGADEEPDVTELDVRIDELNEELDSTDASIRELRSSQEEMADSIDEMSDRVRQLVGVYDRIAAEENPFVDDPSEPDPTAGGSPMSTGGEGWSGDSVIDEGHAREETPEPTTAGAEDDVVSFDDLWDGSEESAGRAPPQEDLQAESDAAPMAEQPPVADRTASTAASAADDALLQSIPNGYAGEVLVMEWLATLMERSGPAGAFRAIDYYENVGWISPTVEQRLVDVIGGPALDVFVDPTQPREPTAEEHAVSHEYLRVMARLNEI</sequence>
<comment type="subcellular location">
    <subcellularLocation>
        <location evidence="1">Archaeal flagellum</location>
    </subcellularLocation>
</comment>